<accession>A0A934SAD2</accession>
<comment type="caution">
    <text evidence="1">The sequence shown here is derived from an EMBL/GenBank/DDBJ whole genome shotgun (WGS) entry which is preliminary data.</text>
</comment>
<protein>
    <submittedName>
        <fullName evidence="1">Uncharacterized protein</fullName>
    </submittedName>
</protein>
<dbReference type="AlphaFoldDB" id="A0A934SAD2"/>
<dbReference type="EMBL" id="JAENIJ010000005">
    <property type="protein sequence ID" value="MBK1881718.1"/>
    <property type="molecule type" value="Genomic_DNA"/>
</dbReference>
<dbReference type="Proteomes" id="UP000603141">
    <property type="component" value="Unassembled WGS sequence"/>
</dbReference>
<evidence type="ECO:0000313" key="2">
    <source>
        <dbReference type="Proteomes" id="UP000603141"/>
    </source>
</evidence>
<organism evidence="1 2">
    <name type="scientific">Luteolibacter pohnpeiensis</name>
    <dbReference type="NCBI Taxonomy" id="454153"/>
    <lineage>
        <taxon>Bacteria</taxon>
        <taxon>Pseudomonadati</taxon>
        <taxon>Verrucomicrobiota</taxon>
        <taxon>Verrucomicrobiia</taxon>
        <taxon>Verrucomicrobiales</taxon>
        <taxon>Verrucomicrobiaceae</taxon>
        <taxon>Luteolibacter</taxon>
    </lineage>
</organism>
<sequence>MSLQSDTPDPKELESLLRQLSPKALDLDLLDRLEQAADGSLESLSLEEMQFEASLRRVKPSALPENFFNCLEQQLSSTPFPVNKKILLFPKAAPEAVKPARFSRSMWSAAAAVAILGASAALLLPNRSASVSPIQQASNHLPASVPAPLADRVSPTNASLVPAGFERGLNSTRDEGIYWDSSNTPHRVLRVEYMDHYIMKSKDGKTYTTNLPRTQYILVPEKVD</sequence>
<dbReference type="RefSeq" id="WP_200268137.1">
    <property type="nucleotide sequence ID" value="NZ_JAENIJ010000005.1"/>
</dbReference>
<evidence type="ECO:0000313" key="1">
    <source>
        <dbReference type="EMBL" id="MBK1881718.1"/>
    </source>
</evidence>
<name>A0A934SAD2_9BACT</name>
<reference evidence="1" key="1">
    <citation type="submission" date="2021-01" db="EMBL/GenBank/DDBJ databases">
        <title>Modified the classification status of verrucomicrobia.</title>
        <authorList>
            <person name="Feng X."/>
        </authorList>
    </citation>
    <scope>NUCLEOTIDE SEQUENCE</scope>
    <source>
        <strain evidence="1">KCTC 22041</strain>
    </source>
</reference>
<proteinExistence type="predicted"/>
<keyword evidence="2" id="KW-1185">Reference proteome</keyword>
<gene>
    <name evidence="1" type="ORF">JIN85_04790</name>
</gene>